<dbReference type="PANTHER" id="PTHR33343">
    <property type="entry name" value="54S RIBOSOMAL PROTEIN BL35M"/>
    <property type="match status" value="1"/>
</dbReference>
<dbReference type="PANTHER" id="PTHR33343:SF1">
    <property type="entry name" value="LARGE RIBOSOMAL SUBUNIT PROTEIN BL35M"/>
    <property type="match status" value="1"/>
</dbReference>
<evidence type="ECO:0000256" key="1">
    <source>
        <dbReference type="ARBA" id="ARBA00006598"/>
    </source>
</evidence>
<dbReference type="SUPFAM" id="SSF143034">
    <property type="entry name" value="L35p-like"/>
    <property type="match status" value="1"/>
</dbReference>
<keyword evidence="2 5" id="KW-0689">Ribosomal protein</keyword>
<dbReference type="InterPro" id="IPR018265">
    <property type="entry name" value="Ribosomal_bL35_CS"/>
</dbReference>
<dbReference type="FunFam" id="4.10.410.60:FF:000001">
    <property type="entry name" value="50S ribosomal protein L35"/>
    <property type="match status" value="1"/>
</dbReference>
<reference evidence="7 8" key="1">
    <citation type="submission" date="2017-10" db="EMBL/GenBank/DDBJ databases">
        <title>Sedimentibacterium mangrovi gen. nov., sp. nov., a novel member of family Phyllobacteriacea isolated from mangrove sediment.</title>
        <authorList>
            <person name="Liao H."/>
            <person name="Tian Y."/>
        </authorList>
    </citation>
    <scope>NUCLEOTIDE SEQUENCE [LARGE SCALE GENOMIC DNA]</scope>
    <source>
        <strain evidence="7 8">X9-2-2</strain>
    </source>
</reference>
<protein>
    <recommendedName>
        <fullName evidence="4 5">Large ribosomal subunit protein bL35</fullName>
    </recommendedName>
</protein>
<organism evidence="7 8">
    <name type="scientific">Zhengella mangrovi</name>
    <dbReference type="NCBI Taxonomy" id="1982044"/>
    <lineage>
        <taxon>Bacteria</taxon>
        <taxon>Pseudomonadati</taxon>
        <taxon>Pseudomonadota</taxon>
        <taxon>Alphaproteobacteria</taxon>
        <taxon>Hyphomicrobiales</taxon>
        <taxon>Notoacmeibacteraceae</taxon>
        <taxon>Zhengella</taxon>
    </lineage>
</organism>
<sequence>MPKMKTKSAAKKRFKITGSGKVKVAAAGKRHGMIKRSNKFIRDARGMMVLPEADAKKVIRNYLPNGGGL</sequence>
<gene>
    <name evidence="5" type="primary">rpmI</name>
    <name evidence="7" type="ORF">CSC94_03125</name>
</gene>
<dbReference type="InterPro" id="IPR037229">
    <property type="entry name" value="Ribosomal_bL35_sf"/>
</dbReference>
<dbReference type="OrthoDB" id="9804851at2"/>
<evidence type="ECO:0000313" key="8">
    <source>
        <dbReference type="Proteomes" id="UP000221168"/>
    </source>
</evidence>
<keyword evidence="3 5" id="KW-0687">Ribonucleoprotein</keyword>
<evidence type="ECO:0000256" key="2">
    <source>
        <dbReference type="ARBA" id="ARBA00022980"/>
    </source>
</evidence>
<evidence type="ECO:0000256" key="5">
    <source>
        <dbReference type="HAMAP-Rule" id="MF_00514"/>
    </source>
</evidence>
<comment type="caution">
    <text evidence="7">The sequence shown here is derived from an EMBL/GenBank/DDBJ whole genome shotgun (WGS) entry which is preliminary data.</text>
</comment>
<evidence type="ECO:0000256" key="4">
    <source>
        <dbReference type="ARBA" id="ARBA00071664"/>
    </source>
</evidence>
<dbReference type="Pfam" id="PF01632">
    <property type="entry name" value="Ribosomal_L35p"/>
    <property type="match status" value="1"/>
</dbReference>
<comment type="similarity">
    <text evidence="1 5 6">Belongs to the bacterial ribosomal protein bL35 family.</text>
</comment>
<evidence type="ECO:0000256" key="3">
    <source>
        <dbReference type="ARBA" id="ARBA00023274"/>
    </source>
</evidence>
<accession>A0A2G1QUW1</accession>
<dbReference type="GO" id="GO:0003735">
    <property type="term" value="F:structural constituent of ribosome"/>
    <property type="evidence" value="ECO:0007669"/>
    <property type="project" value="InterPro"/>
</dbReference>
<proteinExistence type="inferred from homology"/>
<dbReference type="NCBIfam" id="TIGR00001">
    <property type="entry name" value="rpmI_bact"/>
    <property type="match status" value="1"/>
</dbReference>
<dbReference type="GO" id="GO:0022625">
    <property type="term" value="C:cytosolic large ribosomal subunit"/>
    <property type="evidence" value="ECO:0007669"/>
    <property type="project" value="TreeGrafter"/>
</dbReference>
<dbReference type="HAMAP" id="MF_00514">
    <property type="entry name" value="Ribosomal_bL35"/>
    <property type="match status" value="1"/>
</dbReference>
<dbReference type="RefSeq" id="WP_099303598.1">
    <property type="nucleotide sequence ID" value="NZ_PDVP01000001.1"/>
</dbReference>
<dbReference type="InterPro" id="IPR001706">
    <property type="entry name" value="Ribosomal_bL35"/>
</dbReference>
<dbReference type="Proteomes" id="UP000221168">
    <property type="component" value="Unassembled WGS sequence"/>
</dbReference>
<dbReference type="AlphaFoldDB" id="A0A2G1QUW1"/>
<dbReference type="Gene3D" id="4.10.410.60">
    <property type="match status" value="1"/>
</dbReference>
<dbReference type="PRINTS" id="PR00064">
    <property type="entry name" value="RIBOSOMALL35"/>
</dbReference>
<dbReference type="InterPro" id="IPR021137">
    <property type="entry name" value="Ribosomal_bL35-like"/>
</dbReference>
<evidence type="ECO:0000313" key="7">
    <source>
        <dbReference type="EMBL" id="PHP68988.1"/>
    </source>
</evidence>
<keyword evidence="8" id="KW-1185">Reference proteome</keyword>
<dbReference type="GO" id="GO:0006412">
    <property type="term" value="P:translation"/>
    <property type="evidence" value="ECO:0007669"/>
    <property type="project" value="UniProtKB-UniRule"/>
</dbReference>
<dbReference type="PROSITE" id="PS00936">
    <property type="entry name" value="RIBOSOMAL_L35"/>
    <property type="match status" value="1"/>
</dbReference>
<name>A0A2G1QUW1_9HYPH</name>
<evidence type="ECO:0000256" key="6">
    <source>
        <dbReference type="RuleBase" id="RU000568"/>
    </source>
</evidence>
<dbReference type="EMBL" id="PDVP01000001">
    <property type="protein sequence ID" value="PHP68988.1"/>
    <property type="molecule type" value="Genomic_DNA"/>
</dbReference>